<organism evidence="1 2">
    <name type="scientific">Cuscuta campestris</name>
    <dbReference type="NCBI Taxonomy" id="132261"/>
    <lineage>
        <taxon>Eukaryota</taxon>
        <taxon>Viridiplantae</taxon>
        <taxon>Streptophyta</taxon>
        <taxon>Embryophyta</taxon>
        <taxon>Tracheophyta</taxon>
        <taxon>Spermatophyta</taxon>
        <taxon>Magnoliopsida</taxon>
        <taxon>eudicotyledons</taxon>
        <taxon>Gunneridae</taxon>
        <taxon>Pentapetalae</taxon>
        <taxon>asterids</taxon>
        <taxon>lamiids</taxon>
        <taxon>Solanales</taxon>
        <taxon>Convolvulaceae</taxon>
        <taxon>Cuscuteae</taxon>
        <taxon>Cuscuta</taxon>
        <taxon>Cuscuta subgen. Grammica</taxon>
        <taxon>Cuscuta sect. Cleistogrammica</taxon>
    </lineage>
</organism>
<reference evidence="1 2" key="1">
    <citation type="submission" date="2018-04" db="EMBL/GenBank/DDBJ databases">
        <authorList>
            <person name="Vogel A."/>
        </authorList>
    </citation>
    <scope>NUCLEOTIDE SEQUENCE [LARGE SCALE GENOMIC DNA]</scope>
</reference>
<evidence type="ECO:0000313" key="1">
    <source>
        <dbReference type="EMBL" id="VFQ58623.1"/>
    </source>
</evidence>
<gene>
    <name evidence="1" type="ORF">CCAM_LOCUS399</name>
</gene>
<dbReference type="AlphaFoldDB" id="A0A484JZ87"/>
<accession>A0A484JZ87</accession>
<dbReference type="EMBL" id="OOIL02000001">
    <property type="protein sequence ID" value="VFQ58623.1"/>
    <property type="molecule type" value="Genomic_DNA"/>
</dbReference>
<proteinExistence type="predicted"/>
<name>A0A484JZ87_9ASTE</name>
<dbReference type="Proteomes" id="UP000595140">
    <property type="component" value="Unassembled WGS sequence"/>
</dbReference>
<protein>
    <submittedName>
        <fullName evidence="1">Uncharacterized protein</fullName>
    </submittedName>
</protein>
<sequence length="231" mass="25809">MPSDWRIGKKKKKTLAGAWTKKLEIECLASLSEDLLGKPYAVSSDTLYIYDNFGSEPVLHAYNISSWSYLAIIYLHQFAHLVADQLWALIVPVADFELCLLWHEGDRACPDTEDLRPLYNAMVSICLYPMAPTATLLKEAILGINEVEVINCLPYDSVSDDNDHSPVMEADVYGASSSSKRNARVKEHAALFQNVDSSAMVLDSLLQIRNTFTQIPSNAKLPPKKMKESNI</sequence>
<keyword evidence="2" id="KW-1185">Reference proteome</keyword>
<evidence type="ECO:0000313" key="2">
    <source>
        <dbReference type="Proteomes" id="UP000595140"/>
    </source>
</evidence>